<sequence length="113" mass="12411">MMRARSTLRPAKAQQRPECFWSVIEASGTRSDTEVSIDVTTARSRETLSTSVVATALLATRAAGSARKAVLRWETQEVSIVMGQRIDRRCARGRSRHGMGFLVSGRVGGCVWD</sequence>
<protein>
    <submittedName>
        <fullName evidence="1">Uncharacterized protein</fullName>
    </submittedName>
</protein>
<dbReference type="EMBL" id="LR134477">
    <property type="protein sequence ID" value="VEI17343.1"/>
    <property type="molecule type" value="Genomic_DNA"/>
</dbReference>
<accession>A0A3S4VBJ7</accession>
<dbReference type="AlphaFoldDB" id="A0A3S4VBJ7"/>
<name>A0A3S4VBJ7_ACTVI</name>
<reference evidence="1 2" key="1">
    <citation type="submission" date="2018-12" db="EMBL/GenBank/DDBJ databases">
        <authorList>
            <consortium name="Pathogen Informatics"/>
        </authorList>
    </citation>
    <scope>NUCLEOTIDE SEQUENCE [LARGE SCALE GENOMIC DNA]</scope>
    <source>
        <strain evidence="1 2">NCTC10951</strain>
    </source>
</reference>
<evidence type="ECO:0000313" key="2">
    <source>
        <dbReference type="Proteomes" id="UP000268658"/>
    </source>
</evidence>
<dbReference type="KEGG" id="avc:NCTC10951_02145"/>
<dbReference type="Proteomes" id="UP000268658">
    <property type="component" value="Chromosome"/>
</dbReference>
<evidence type="ECO:0000313" key="1">
    <source>
        <dbReference type="EMBL" id="VEI17343.1"/>
    </source>
</evidence>
<organism evidence="1 2">
    <name type="scientific">Actinomyces viscosus</name>
    <dbReference type="NCBI Taxonomy" id="1656"/>
    <lineage>
        <taxon>Bacteria</taxon>
        <taxon>Bacillati</taxon>
        <taxon>Actinomycetota</taxon>
        <taxon>Actinomycetes</taxon>
        <taxon>Actinomycetales</taxon>
        <taxon>Actinomycetaceae</taxon>
        <taxon>Actinomyces</taxon>
    </lineage>
</organism>
<gene>
    <name evidence="1" type="ORF">NCTC10951_02145</name>
</gene>
<proteinExistence type="predicted"/>